<dbReference type="PANTHER" id="PTHR11022">
    <property type="entry name" value="PEPTIDOGLYCAN RECOGNITION PROTEIN"/>
    <property type="match status" value="1"/>
</dbReference>
<dbReference type="Gene3D" id="3.40.80.10">
    <property type="entry name" value="Peptidoglycan recognition protein-like"/>
    <property type="match status" value="1"/>
</dbReference>
<dbReference type="GO" id="GO:0008745">
    <property type="term" value="F:N-acetylmuramoyl-L-alanine amidase activity"/>
    <property type="evidence" value="ECO:0007669"/>
    <property type="project" value="InterPro"/>
</dbReference>
<keyword evidence="3" id="KW-0391">Immunity</keyword>
<evidence type="ECO:0000256" key="1">
    <source>
        <dbReference type="ARBA" id="ARBA00007553"/>
    </source>
</evidence>
<evidence type="ECO:0000259" key="4">
    <source>
        <dbReference type="SMART" id="SM00701"/>
    </source>
</evidence>
<gene>
    <name evidence="5" type="ORF">LSINAPIS_LOCUS9013</name>
</gene>
<evidence type="ECO:0000313" key="6">
    <source>
        <dbReference type="Proteomes" id="UP000324832"/>
    </source>
</evidence>
<keyword evidence="6" id="KW-1185">Reference proteome</keyword>
<evidence type="ECO:0000256" key="2">
    <source>
        <dbReference type="ARBA" id="ARBA00022588"/>
    </source>
</evidence>
<evidence type="ECO:0000256" key="3">
    <source>
        <dbReference type="ARBA" id="ARBA00022859"/>
    </source>
</evidence>
<dbReference type="Proteomes" id="UP000324832">
    <property type="component" value="Unassembled WGS sequence"/>
</dbReference>
<protein>
    <recommendedName>
        <fullName evidence="4">Peptidoglycan recognition protein family domain-containing protein</fullName>
    </recommendedName>
</protein>
<dbReference type="CDD" id="cd06583">
    <property type="entry name" value="PGRP"/>
    <property type="match status" value="1"/>
</dbReference>
<dbReference type="PANTHER" id="PTHR11022:SF77">
    <property type="entry name" value="PEPTIDOGLYCAN-RECOGNITION PROTEIN LB"/>
    <property type="match status" value="1"/>
</dbReference>
<dbReference type="AlphaFoldDB" id="A0A5E4QHP0"/>
<sequence length="90" mass="9900">MRGWDAVGAHAAGYNSQSIGIVLIGDWISSVPPSVQLQAAKDLISIGVELGYIRPDYQLIGHRQVRATECPGDALYNEISNWERFTHGVY</sequence>
<dbReference type="InterPro" id="IPR036505">
    <property type="entry name" value="Amidase/PGRP_sf"/>
</dbReference>
<evidence type="ECO:0000313" key="5">
    <source>
        <dbReference type="EMBL" id="VVC97816.1"/>
    </source>
</evidence>
<comment type="similarity">
    <text evidence="1">Belongs to the N-acetylmuramoyl-L-alanine amidase 2 family.</text>
</comment>
<reference evidence="5 6" key="1">
    <citation type="submission" date="2017-07" db="EMBL/GenBank/DDBJ databases">
        <authorList>
            <person name="Talla V."/>
            <person name="Backstrom N."/>
        </authorList>
    </citation>
    <scope>NUCLEOTIDE SEQUENCE [LARGE SCALE GENOMIC DNA]</scope>
</reference>
<dbReference type="GO" id="GO:0045087">
    <property type="term" value="P:innate immune response"/>
    <property type="evidence" value="ECO:0007669"/>
    <property type="project" value="UniProtKB-KW"/>
</dbReference>
<dbReference type="GO" id="GO:0008270">
    <property type="term" value="F:zinc ion binding"/>
    <property type="evidence" value="ECO:0007669"/>
    <property type="project" value="InterPro"/>
</dbReference>
<dbReference type="InterPro" id="IPR015510">
    <property type="entry name" value="PGRP"/>
</dbReference>
<dbReference type="EMBL" id="FZQP02003333">
    <property type="protein sequence ID" value="VVC97816.1"/>
    <property type="molecule type" value="Genomic_DNA"/>
</dbReference>
<feature type="domain" description="Peptidoglycan recognition protein family" evidence="4">
    <location>
        <begin position="1"/>
        <end position="66"/>
    </location>
</feature>
<dbReference type="SUPFAM" id="SSF55846">
    <property type="entry name" value="N-acetylmuramoyl-L-alanine amidase-like"/>
    <property type="match status" value="1"/>
</dbReference>
<accession>A0A5E4QHP0</accession>
<proteinExistence type="inferred from homology"/>
<dbReference type="Pfam" id="PF01510">
    <property type="entry name" value="Amidase_2"/>
    <property type="match status" value="1"/>
</dbReference>
<dbReference type="InterPro" id="IPR002502">
    <property type="entry name" value="Amidase_domain"/>
</dbReference>
<organism evidence="5 6">
    <name type="scientific">Leptidea sinapis</name>
    <dbReference type="NCBI Taxonomy" id="189913"/>
    <lineage>
        <taxon>Eukaryota</taxon>
        <taxon>Metazoa</taxon>
        <taxon>Ecdysozoa</taxon>
        <taxon>Arthropoda</taxon>
        <taxon>Hexapoda</taxon>
        <taxon>Insecta</taxon>
        <taxon>Pterygota</taxon>
        <taxon>Neoptera</taxon>
        <taxon>Endopterygota</taxon>
        <taxon>Lepidoptera</taxon>
        <taxon>Glossata</taxon>
        <taxon>Ditrysia</taxon>
        <taxon>Papilionoidea</taxon>
        <taxon>Pieridae</taxon>
        <taxon>Dismorphiinae</taxon>
        <taxon>Leptidea</taxon>
    </lineage>
</organism>
<dbReference type="GO" id="GO:0009253">
    <property type="term" value="P:peptidoglycan catabolic process"/>
    <property type="evidence" value="ECO:0007669"/>
    <property type="project" value="InterPro"/>
</dbReference>
<dbReference type="SMART" id="SM00701">
    <property type="entry name" value="PGRP"/>
    <property type="match status" value="1"/>
</dbReference>
<dbReference type="InterPro" id="IPR006619">
    <property type="entry name" value="PGRP_domain_met/bac"/>
</dbReference>
<keyword evidence="2" id="KW-0399">Innate immunity</keyword>
<name>A0A5E4QHP0_9NEOP</name>